<dbReference type="KEGG" id="pbro:HOP40_13270"/>
<sequence length="112" mass="11860">MTTRDRAALACILASLTTLALYTAAALQSGIGYAVAFFLGGSAIALTFPDPKDTPRDHHRDQAPPDQPQPPRSDVDGTVRPVPGPVQVPTQRTAGAHRGGRAGAARRLRRPR</sequence>
<feature type="signal peptide" evidence="3">
    <location>
        <begin position="1"/>
        <end position="20"/>
    </location>
</feature>
<proteinExistence type="predicted"/>
<organism evidence="4 5">
    <name type="scientific">Pseudonocardia broussonetiae</name>
    <dbReference type="NCBI Taxonomy" id="2736640"/>
    <lineage>
        <taxon>Bacteria</taxon>
        <taxon>Bacillati</taxon>
        <taxon>Actinomycetota</taxon>
        <taxon>Actinomycetes</taxon>
        <taxon>Pseudonocardiales</taxon>
        <taxon>Pseudonocardiaceae</taxon>
        <taxon>Pseudonocardia</taxon>
    </lineage>
</organism>
<evidence type="ECO:0000313" key="4">
    <source>
        <dbReference type="EMBL" id="QJY46669.1"/>
    </source>
</evidence>
<dbReference type="RefSeq" id="WP_172158261.1">
    <property type="nucleotide sequence ID" value="NZ_CP053564.1"/>
</dbReference>
<reference evidence="4 5" key="1">
    <citation type="submission" date="2020-05" db="EMBL/GenBank/DDBJ databases">
        <authorList>
            <person name="Mo P."/>
        </authorList>
    </citation>
    <scope>NUCLEOTIDE SEQUENCE [LARGE SCALE GENOMIC DNA]</scope>
    <source>
        <strain evidence="4 5">Gen01</strain>
    </source>
</reference>
<dbReference type="AlphaFoldDB" id="A0A6M6JJR2"/>
<evidence type="ECO:0000256" key="1">
    <source>
        <dbReference type="SAM" id="MobiDB-lite"/>
    </source>
</evidence>
<feature type="compositionally biased region" description="Basic and acidic residues" evidence="1">
    <location>
        <begin position="50"/>
        <end position="63"/>
    </location>
</feature>
<dbReference type="EMBL" id="CP053564">
    <property type="protein sequence ID" value="QJY46669.1"/>
    <property type="molecule type" value="Genomic_DNA"/>
</dbReference>
<evidence type="ECO:0000256" key="2">
    <source>
        <dbReference type="SAM" id="Phobius"/>
    </source>
</evidence>
<keyword evidence="2" id="KW-0812">Transmembrane</keyword>
<feature type="compositionally biased region" description="Basic residues" evidence="1">
    <location>
        <begin position="98"/>
        <end position="112"/>
    </location>
</feature>
<feature type="region of interest" description="Disordered" evidence="1">
    <location>
        <begin position="48"/>
        <end position="112"/>
    </location>
</feature>
<feature type="transmembrane region" description="Helical" evidence="2">
    <location>
        <begin position="30"/>
        <end position="48"/>
    </location>
</feature>
<evidence type="ECO:0000313" key="5">
    <source>
        <dbReference type="Proteomes" id="UP000505377"/>
    </source>
</evidence>
<accession>A0A6M6JJR2</accession>
<keyword evidence="2" id="KW-0472">Membrane</keyword>
<keyword evidence="3" id="KW-0732">Signal</keyword>
<keyword evidence="5" id="KW-1185">Reference proteome</keyword>
<protein>
    <submittedName>
        <fullName evidence="4">Uncharacterized protein</fullName>
    </submittedName>
</protein>
<dbReference type="Proteomes" id="UP000505377">
    <property type="component" value="Chromosome"/>
</dbReference>
<name>A0A6M6JJR2_9PSEU</name>
<feature type="chain" id="PRO_5039488896" evidence="3">
    <location>
        <begin position="21"/>
        <end position="112"/>
    </location>
</feature>
<gene>
    <name evidence="4" type="ORF">HOP40_13270</name>
</gene>
<evidence type="ECO:0000256" key="3">
    <source>
        <dbReference type="SAM" id="SignalP"/>
    </source>
</evidence>
<keyword evidence="2" id="KW-1133">Transmembrane helix</keyword>